<organism evidence="2 3">
    <name type="scientific">Candidatus Enterococcus willemsii</name>
    <dbReference type="NCBI Taxonomy" id="1857215"/>
    <lineage>
        <taxon>Bacteria</taxon>
        <taxon>Bacillati</taxon>
        <taxon>Bacillota</taxon>
        <taxon>Bacilli</taxon>
        <taxon>Lactobacillales</taxon>
        <taxon>Enterococcaceae</taxon>
        <taxon>Enterococcus</taxon>
    </lineage>
</organism>
<accession>A0ABQ6Z1R1</accession>
<name>A0ABQ6Z1R1_9ENTE</name>
<dbReference type="RefSeq" id="WP_161901149.1">
    <property type="nucleotide sequence ID" value="NZ_MAEL01000014.1"/>
</dbReference>
<feature type="transmembrane region" description="Helical" evidence="1">
    <location>
        <begin position="43"/>
        <end position="68"/>
    </location>
</feature>
<evidence type="ECO:0000256" key="1">
    <source>
        <dbReference type="SAM" id="Phobius"/>
    </source>
</evidence>
<sequence length="77" mass="8813">MQVYGIDALIRIVSHLTFIYLTFWSLGSIRIETFFKALHTTQIRLILVLLSIAIGFTASTFFLEIIVLCKNLFIVGF</sequence>
<proteinExistence type="predicted"/>
<dbReference type="Pfam" id="PF06612">
    <property type="entry name" value="DUF1146"/>
    <property type="match status" value="1"/>
</dbReference>
<dbReference type="Proteomes" id="UP000782705">
    <property type="component" value="Unassembled WGS sequence"/>
</dbReference>
<feature type="transmembrane region" description="Helical" evidence="1">
    <location>
        <begin position="12"/>
        <end position="31"/>
    </location>
</feature>
<dbReference type="NCBIfam" id="TIGR02327">
    <property type="entry name" value="int_mem_ywzB"/>
    <property type="match status" value="1"/>
</dbReference>
<dbReference type="InterPro" id="IPR009526">
    <property type="entry name" value="DUF1146"/>
</dbReference>
<evidence type="ECO:0008006" key="4">
    <source>
        <dbReference type="Google" id="ProtNLM"/>
    </source>
</evidence>
<protein>
    <recommendedName>
        <fullName evidence="4">DUF1146 domain-containing protein</fullName>
    </recommendedName>
</protein>
<keyword evidence="1" id="KW-0812">Transmembrane</keyword>
<keyword evidence="1" id="KW-1133">Transmembrane helix</keyword>
<evidence type="ECO:0000313" key="3">
    <source>
        <dbReference type="Proteomes" id="UP000782705"/>
    </source>
</evidence>
<keyword evidence="3" id="KW-1185">Reference proteome</keyword>
<evidence type="ECO:0000313" key="2">
    <source>
        <dbReference type="EMBL" id="KAF1305476.1"/>
    </source>
</evidence>
<dbReference type="EMBL" id="MAEL01000014">
    <property type="protein sequence ID" value="KAF1305476.1"/>
    <property type="molecule type" value="Genomic_DNA"/>
</dbReference>
<comment type="caution">
    <text evidence="2">The sequence shown here is derived from an EMBL/GenBank/DDBJ whole genome shotgun (WGS) entry which is preliminary data.</text>
</comment>
<gene>
    <name evidence="2" type="ORF">BAU17_07225</name>
</gene>
<reference evidence="2 3" key="1">
    <citation type="submission" date="2016-06" db="EMBL/GenBank/DDBJ databases">
        <title>Four novel species of enterococci isolated from chicken manure.</title>
        <authorList>
            <person name="Van Tyne D."/>
        </authorList>
    </citation>
    <scope>NUCLEOTIDE SEQUENCE [LARGE SCALE GENOMIC DNA]</scope>
    <source>
        <strain evidence="2 3">CU12B</strain>
    </source>
</reference>
<keyword evidence="1" id="KW-0472">Membrane</keyword>